<feature type="non-terminal residue" evidence="1">
    <location>
        <position position="88"/>
    </location>
</feature>
<dbReference type="OrthoDB" id="3248190at2759"/>
<evidence type="ECO:0000313" key="1">
    <source>
        <dbReference type="EMBL" id="KDQ58985.1"/>
    </source>
</evidence>
<feature type="non-terminal residue" evidence="1">
    <location>
        <position position="1"/>
    </location>
</feature>
<gene>
    <name evidence="1" type="ORF">JAAARDRAFT_109232</name>
</gene>
<evidence type="ECO:0000313" key="2">
    <source>
        <dbReference type="Proteomes" id="UP000027265"/>
    </source>
</evidence>
<dbReference type="AlphaFoldDB" id="A0A067PYN4"/>
<dbReference type="InParanoid" id="A0A067PYN4"/>
<proteinExistence type="predicted"/>
<organism evidence="1 2">
    <name type="scientific">Jaapia argillacea MUCL 33604</name>
    <dbReference type="NCBI Taxonomy" id="933084"/>
    <lineage>
        <taxon>Eukaryota</taxon>
        <taxon>Fungi</taxon>
        <taxon>Dikarya</taxon>
        <taxon>Basidiomycota</taxon>
        <taxon>Agaricomycotina</taxon>
        <taxon>Agaricomycetes</taxon>
        <taxon>Agaricomycetidae</taxon>
        <taxon>Jaapiales</taxon>
        <taxon>Jaapiaceae</taxon>
        <taxon>Jaapia</taxon>
    </lineage>
</organism>
<sequence>TFEAWSSVLALATKWSFKSVRFTAIRHLTTIASPIDKLVLGRQYDVLEWLQDAYVNICQRPEALSIEEAEKLGLKEAILISQVRQEVR</sequence>
<dbReference type="Proteomes" id="UP000027265">
    <property type="component" value="Unassembled WGS sequence"/>
</dbReference>
<accession>A0A067PYN4</accession>
<reference evidence="2" key="1">
    <citation type="journal article" date="2014" name="Proc. Natl. Acad. Sci. U.S.A.">
        <title>Extensive sampling of basidiomycete genomes demonstrates inadequacy of the white-rot/brown-rot paradigm for wood decay fungi.</title>
        <authorList>
            <person name="Riley R."/>
            <person name="Salamov A.A."/>
            <person name="Brown D.W."/>
            <person name="Nagy L.G."/>
            <person name="Floudas D."/>
            <person name="Held B.W."/>
            <person name="Levasseur A."/>
            <person name="Lombard V."/>
            <person name="Morin E."/>
            <person name="Otillar R."/>
            <person name="Lindquist E.A."/>
            <person name="Sun H."/>
            <person name="LaButti K.M."/>
            <person name="Schmutz J."/>
            <person name="Jabbour D."/>
            <person name="Luo H."/>
            <person name="Baker S.E."/>
            <person name="Pisabarro A.G."/>
            <person name="Walton J.D."/>
            <person name="Blanchette R.A."/>
            <person name="Henrissat B."/>
            <person name="Martin F."/>
            <person name="Cullen D."/>
            <person name="Hibbett D.S."/>
            <person name="Grigoriev I.V."/>
        </authorList>
    </citation>
    <scope>NUCLEOTIDE SEQUENCE [LARGE SCALE GENOMIC DNA]</scope>
    <source>
        <strain evidence="2">MUCL 33604</strain>
    </source>
</reference>
<keyword evidence="2" id="KW-1185">Reference proteome</keyword>
<name>A0A067PYN4_9AGAM</name>
<protein>
    <submittedName>
        <fullName evidence="1">Uncharacterized protein</fullName>
    </submittedName>
</protein>
<dbReference type="EMBL" id="KL197716">
    <property type="protein sequence ID" value="KDQ58985.1"/>
    <property type="molecule type" value="Genomic_DNA"/>
</dbReference>
<dbReference type="HOGENOM" id="CLU_047592_8_1_1"/>